<dbReference type="NCBIfam" id="TIGR01643">
    <property type="entry name" value="YD_repeat_2x"/>
    <property type="match status" value="2"/>
</dbReference>
<sequence length="1271" mass="142627">MLKRTNNINFNVMRDRISGTRSIKYKVTVTIPSYNNGEETTVLQSYCVSTSNGAWYNINYDCNIESEYGEDVIVKLYIDSSLCYYACSDEFKTSCDVLLGTPQLSYWIEEEEDSNYADVWVKVPAIDPIVGANVKMYYGNSSILSESNGYNVFESFDDLNETAMLTYMENEPLYNISTASSKPNKTILIMPSKEGTLEDYPLCILINHTSGMQKDFDDIRFTDNNGNQISYWIENAVDFEYAKIWLSVPKIDPARGAVVKMYYGNPIITSESNAEDVFLLYDDFDGSQIDAGKWIVQGSGTKTLSNGILMMSGSTGSTYSESSGDRLKSVSTFGNDTELVVKYYQNYNGQNDGVISYNANCYDDYIQISDASSTDSNISYITQKNGLESTVIEGSWTNDWIIGNIKRHGSETTLICKDANESTIFSETLIANVPLNNYPIFIGGAMSNSNSAFSMDIDYVIVRKCTSSIPAYFILESSCVSSFITVNSYDGLGNIIQKISEGENGFAIQNIAYNDLGLSSSTEVPHYMNESIQPIIYQYDAAGRQTVITNTDNTTLSYHYELENTTITNQDGVNKTLTSDIYGNIAKVYEFNGEETYVTSYSYDAMNNLVEIIPGILKYDDSLDFRLSGSSNSKTIIVSPSSDGTLTDYQMSFNISYEPEMQADFDDIRFTDENNVPLSYWIESITNSHSAKVWVKVPEINATNGATVKMYYGNSTLTSESNGNDVFEFFDDFSSSLDPDKWTTVYNTPNGGSCDVTTEDGKLKVSVRGPSYAVKAEAYAKTQTSFNYENTPLEIEYCADQVISSGEGAWWYSGFILSNDTTMPHQTSGGGNYVPDNGVAISQPLDGYGSTGASINVNSYVDTSSTSIYHTSDNPGSHKFNLIMDKENATVYVDDVMVAENVKHNITDYDSYIYFLRASDQYIWNTQKWDYVIVRQHATDEPTYTISENIEEISFSNEGRVTFTYDSLGRKIAMNDPDMGNWTYEYDLNGNLINQTDARGISTLLSYDALDRFTAIDYPNDEDVSFTYDLEYNGTLSRVTKGAISSIYDYDDRYRVEGETIGYVPGTSGYTTSYEYDSMDRPTTITYPDGNSVDLTYNAQTLLESVEGVVDNLDYNARNQITTKELSNGVVTSYTYDAEKLLLDRIYTESLQDLNYEFDNVGNILEIEDNVMNSVKTYGYDDLDRLTSADMSVNSVSTYQRDFSYDQYGCIQQVDENSITISSYEYNLTPFHAPDTYNGNILDYDDNGNLVEDEDFIYVYNDANQLSEVRY</sequence>
<dbReference type="InterPro" id="IPR031325">
    <property type="entry name" value="RHS_repeat"/>
</dbReference>
<feature type="domain" description="DUF2341" evidence="1">
    <location>
        <begin position="102"/>
        <end position="163"/>
    </location>
</feature>
<dbReference type="Proteomes" id="UP000019483">
    <property type="component" value="Unassembled WGS sequence"/>
</dbReference>
<proteinExistence type="predicted"/>
<dbReference type="AlphaFoldDB" id="W9DMB0"/>
<keyword evidence="3" id="KW-1185">Reference proteome</keyword>
<dbReference type="InterPro" id="IPR018765">
    <property type="entry name" value="DUF2341"/>
</dbReference>
<dbReference type="InterPro" id="IPR006530">
    <property type="entry name" value="YD"/>
</dbReference>
<protein>
    <submittedName>
        <fullName evidence="2">Rhs family protein</fullName>
    </submittedName>
</protein>
<feature type="domain" description="DUF2341" evidence="1">
    <location>
        <begin position="664"/>
        <end position="744"/>
    </location>
</feature>
<evidence type="ECO:0000313" key="3">
    <source>
        <dbReference type="Proteomes" id="UP000019483"/>
    </source>
</evidence>
<dbReference type="Gene3D" id="2.180.10.10">
    <property type="entry name" value="RHS repeat-associated core"/>
    <property type="match status" value="2"/>
</dbReference>
<name>W9DMB0_METTI</name>
<comment type="caution">
    <text evidence="2">The sequence shown here is derived from an EMBL/GenBank/DDBJ whole genome shotgun (WGS) entry which is preliminary data.</text>
</comment>
<reference evidence="2 3" key="1">
    <citation type="submission" date="2013-08" db="EMBL/GenBank/DDBJ databases">
        <authorList>
            <consortium name="DOE Joint Genome Institute"/>
            <person name="Eisen J."/>
            <person name="Huntemann M."/>
            <person name="Han J."/>
            <person name="Chen A."/>
            <person name="Kyrpides N."/>
            <person name="Mavromatis K."/>
            <person name="Markowitz V."/>
            <person name="Palaniappan K."/>
            <person name="Ivanova N."/>
            <person name="Schaumberg A."/>
            <person name="Pati A."/>
            <person name="Liolios K."/>
            <person name="Nordberg H.P."/>
            <person name="Cantor M.N."/>
            <person name="Hua S.X."/>
            <person name="Woyke T."/>
        </authorList>
    </citation>
    <scope>NUCLEOTIDE SEQUENCE [LARGE SCALE GENOMIC DNA]</scope>
    <source>
        <strain evidence="2 3">DSM 2278</strain>
    </source>
</reference>
<dbReference type="PANTHER" id="PTHR32305">
    <property type="match status" value="1"/>
</dbReference>
<dbReference type="STRING" id="1090322.MettiDRAFT_0001"/>
<dbReference type="Pfam" id="PF10102">
    <property type="entry name" value="DUF2341"/>
    <property type="match status" value="3"/>
</dbReference>
<accession>W9DMB0</accession>
<dbReference type="InterPro" id="IPR050708">
    <property type="entry name" value="T6SS_VgrG/RHS"/>
</dbReference>
<evidence type="ECO:0000259" key="1">
    <source>
        <dbReference type="Pfam" id="PF10102"/>
    </source>
</evidence>
<feature type="non-terminal residue" evidence="2">
    <location>
        <position position="1271"/>
    </location>
</feature>
<evidence type="ECO:0000313" key="2">
    <source>
        <dbReference type="EMBL" id="ETA66604.1"/>
    </source>
</evidence>
<feature type="domain" description="DUF2341" evidence="1">
    <location>
        <begin position="215"/>
        <end position="296"/>
    </location>
</feature>
<gene>
    <name evidence="2" type="ORF">MettiDRAFT_0001</name>
</gene>
<dbReference type="PANTHER" id="PTHR32305:SF15">
    <property type="entry name" value="PROTEIN RHSA-RELATED"/>
    <property type="match status" value="1"/>
</dbReference>
<dbReference type="EMBL" id="AZAJ01000001">
    <property type="protein sequence ID" value="ETA66604.1"/>
    <property type="molecule type" value="Genomic_DNA"/>
</dbReference>
<dbReference type="Pfam" id="PF05593">
    <property type="entry name" value="RHS_repeat"/>
    <property type="match status" value="2"/>
</dbReference>
<organism evidence="2 3">
    <name type="scientific">Methanolobus tindarius DSM 2278</name>
    <dbReference type="NCBI Taxonomy" id="1090322"/>
    <lineage>
        <taxon>Archaea</taxon>
        <taxon>Methanobacteriati</taxon>
        <taxon>Methanobacteriota</taxon>
        <taxon>Stenosarchaea group</taxon>
        <taxon>Methanomicrobia</taxon>
        <taxon>Methanosarcinales</taxon>
        <taxon>Methanosarcinaceae</taxon>
        <taxon>Methanolobus</taxon>
    </lineage>
</organism>